<dbReference type="EMBL" id="JAAMPC010000007">
    <property type="protein sequence ID" value="KAG2302566.1"/>
    <property type="molecule type" value="Genomic_DNA"/>
</dbReference>
<dbReference type="PANTHER" id="PTHR46236">
    <property type="entry name" value="TRAF-LIKE SUPERFAMILY PROTEIN"/>
    <property type="match status" value="1"/>
</dbReference>
<name>A0A8X7V6E6_BRACI</name>
<dbReference type="SMART" id="SM00061">
    <property type="entry name" value="MATH"/>
    <property type="match status" value="1"/>
</dbReference>
<dbReference type="SUPFAM" id="SSF49599">
    <property type="entry name" value="TRAF domain-like"/>
    <property type="match status" value="1"/>
</dbReference>
<dbReference type="CDD" id="cd00121">
    <property type="entry name" value="MATH"/>
    <property type="match status" value="1"/>
</dbReference>
<evidence type="ECO:0000259" key="3">
    <source>
        <dbReference type="PROSITE" id="PS50144"/>
    </source>
</evidence>
<gene>
    <name evidence="4" type="ORF">Bca52824_031217</name>
</gene>
<protein>
    <recommendedName>
        <fullName evidence="3">MATH domain-containing protein</fullName>
    </recommendedName>
</protein>
<evidence type="ECO:0000256" key="2">
    <source>
        <dbReference type="SAM" id="Coils"/>
    </source>
</evidence>
<dbReference type="InterPro" id="IPR007942">
    <property type="entry name" value="PLipase-like"/>
</dbReference>
<keyword evidence="1 2" id="KW-0175">Coiled coil</keyword>
<dbReference type="Pfam" id="PF22486">
    <property type="entry name" value="MATH_2"/>
    <property type="match status" value="1"/>
</dbReference>
<keyword evidence="5" id="KW-1185">Reference proteome</keyword>
<dbReference type="InterPro" id="IPR008974">
    <property type="entry name" value="TRAF-like"/>
</dbReference>
<proteinExistence type="predicted"/>
<evidence type="ECO:0000313" key="4">
    <source>
        <dbReference type="EMBL" id="KAG2302566.1"/>
    </source>
</evidence>
<dbReference type="OrthoDB" id="1096039at2759"/>
<sequence length="325" mass="36909">MEDHKPTSFTFEIDNFLEKEAVISSSTFSSGGCQWYAIVYPKGNGIEDHLALYLRVANSGSLQLGWKRQAKFSFALLNQSGNEFYKSTELCPVFCAQVPGWGFAKTLTLKKLQEKWFLEKNELIVKVQVQLIEVVNEAEVTGNETMDVGGFQVLYSQVIQVSRIFSRHPDIALNFRPKSQLVKTTYMNLLLKLIEKLEKPPHSFSETELSNIRTELVDLTDIGFKLDWLKKKLDEITLERKKTADASRIQELEQHNKNLKTELNMEKIKSAASAAKVLSLEQTVSTLKTKLNKKPKLSPNNSPANLATFFSRLSQKLKIKSLLCN</sequence>
<comment type="caution">
    <text evidence="4">The sequence shown here is derived from an EMBL/GenBank/DDBJ whole genome shotgun (WGS) entry which is preliminary data.</text>
</comment>
<evidence type="ECO:0000313" key="5">
    <source>
        <dbReference type="Proteomes" id="UP000886595"/>
    </source>
</evidence>
<dbReference type="PROSITE" id="PS50144">
    <property type="entry name" value="MATH"/>
    <property type="match status" value="1"/>
</dbReference>
<organism evidence="4 5">
    <name type="scientific">Brassica carinata</name>
    <name type="common">Ethiopian mustard</name>
    <name type="synonym">Abyssinian cabbage</name>
    <dbReference type="NCBI Taxonomy" id="52824"/>
    <lineage>
        <taxon>Eukaryota</taxon>
        <taxon>Viridiplantae</taxon>
        <taxon>Streptophyta</taxon>
        <taxon>Embryophyta</taxon>
        <taxon>Tracheophyta</taxon>
        <taxon>Spermatophyta</taxon>
        <taxon>Magnoliopsida</taxon>
        <taxon>eudicotyledons</taxon>
        <taxon>Gunneridae</taxon>
        <taxon>Pentapetalae</taxon>
        <taxon>rosids</taxon>
        <taxon>malvids</taxon>
        <taxon>Brassicales</taxon>
        <taxon>Brassicaceae</taxon>
        <taxon>Brassiceae</taxon>
        <taxon>Brassica</taxon>
    </lineage>
</organism>
<dbReference type="PANTHER" id="PTHR46236:SF13">
    <property type="entry name" value="MATH DOMAIN-CONTAINING PROTEIN"/>
    <property type="match status" value="1"/>
</dbReference>
<dbReference type="PROSITE" id="PS51257">
    <property type="entry name" value="PROKAR_LIPOPROTEIN"/>
    <property type="match status" value="1"/>
</dbReference>
<accession>A0A8X7V6E6</accession>
<feature type="domain" description="MATH" evidence="3">
    <location>
        <begin position="6"/>
        <end position="129"/>
    </location>
</feature>
<evidence type="ECO:0000256" key="1">
    <source>
        <dbReference type="ARBA" id="ARBA00023054"/>
    </source>
</evidence>
<reference evidence="4 5" key="1">
    <citation type="submission" date="2020-02" db="EMBL/GenBank/DDBJ databases">
        <authorList>
            <person name="Ma Q."/>
            <person name="Huang Y."/>
            <person name="Song X."/>
            <person name="Pei D."/>
        </authorList>
    </citation>
    <scope>NUCLEOTIDE SEQUENCE [LARGE SCALE GENOMIC DNA]</scope>
    <source>
        <strain evidence="4">Sxm20200214</strain>
        <tissue evidence="4">Leaf</tissue>
    </source>
</reference>
<dbReference type="AlphaFoldDB" id="A0A8X7V6E6"/>
<feature type="coiled-coil region" evidence="2">
    <location>
        <begin position="242"/>
        <end position="269"/>
    </location>
</feature>
<dbReference type="Pfam" id="PF05278">
    <property type="entry name" value="PEARLI-4"/>
    <property type="match status" value="1"/>
</dbReference>
<dbReference type="InterPro" id="IPR002083">
    <property type="entry name" value="MATH/TRAF_dom"/>
</dbReference>
<dbReference type="InterPro" id="IPR050804">
    <property type="entry name" value="MCC"/>
</dbReference>
<dbReference type="Proteomes" id="UP000886595">
    <property type="component" value="Unassembled WGS sequence"/>
</dbReference>
<dbReference type="Gene3D" id="2.60.210.10">
    <property type="entry name" value="Apoptosis, Tumor Necrosis Factor Receptor Associated Protein 2, Chain A"/>
    <property type="match status" value="1"/>
</dbReference>